<dbReference type="RefSeq" id="XP_003029563.1">
    <property type="nucleotide sequence ID" value="XM_003029517.1"/>
</dbReference>
<reference evidence="2 3" key="1">
    <citation type="journal article" date="2010" name="Nat. Biotechnol.">
        <title>Genome sequence of the model mushroom Schizophyllum commune.</title>
        <authorList>
            <person name="Ohm R.A."/>
            <person name="de Jong J.F."/>
            <person name="Lugones L.G."/>
            <person name="Aerts A."/>
            <person name="Kothe E."/>
            <person name="Stajich J.E."/>
            <person name="de Vries R.P."/>
            <person name="Record E."/>
            <person name="Levasseur A."/>
            <person name="Baker S.E."/>
            <person name="Bartholomew K.A."/>
            <person name="Coutinho P.M."/>
            <person name="Erdmann S."/>
            <person name="Fowler T.J."/>
            <person name="Gathman A.C."/>
            <person name="Lombard V."/>
            <person name="Henrissat B."/>
            <person name="Knabe N."/>
            <person name="Kuees U."/>
            <person name="Lilly W.W."/>
            <person name="Lindquist E."/>
            <person name="Lucas S."/>
            <person name="Magnuson J.K."/>
            <person name="Piumi F."/>
            <person name="Raudaskoski M."/>
            <person name="Salamov A."/>
            <person name="Schmutz J."/>
            <person name="Schwarze F.W.M.R."/>
            <person name="vanKuyk P.A."/>
            <person name="Horton J.S."/>
            <person name="Grigoriev I.V."/>
            <person name="Woesten H.A.B."/>
        </authorList>
    </citation>
    <scope>NUCLEOTIDE SEQUENCE [LARGE SCALE GENOMIC DNA]</scope>
    <source>
        <strain evidence="3">H4-8 / FGSC 9210</strain>
    </source>
</reference>
<evidence type="ECO:0000256" key="1">
    <source>
        <dbReference type="SAM" id="MobiDB-lite"/>
    </source>
</evidence>
<sequence>MISRAPSAHVINSSRRRVRKSRVLRELKGTVLGVTTGNTPRARTEENKENIAPWDASTPTAKNVLGPSRKQF</sequence>
<protein>
    <submittedName>
        <fullName evidence="2">Uncharacterized protein</fullName>
    </submittedName>
</protein>
<dbReference type="Proteomes" id="UP000007431">
    <property type="component" value="Unassembled WGS sequence"/>
</dbReference>
<dbReference type="KEGG" id="scm:SCHCO_0111062"/>
<name>D8QAZ3_SCHCM</name>
<evidence type="ECO:0000313" key="2">
    <source>
        <dbReference type="EMBL" id="EFI94660.1"/>
    </source>
</evidence>
<dbReference type="OrthoDB" id="10357270at2759"/>
<proteinExistence type="predicted"/>
<dbReference type="GeneID" id="9593923"/>
<accession>D8QAZ3</accession>
<organism evidence="3">
    <name type="scientific">Schizophyllum commune (strain H4-8 / FGSC 9210)</name>
    <name type="common">Split gill fungus</name>
    <dbReference type="NCBI Taxonomy" id="578458"/>
    <lineage>
        <taxon>Eukaryota</taxon>
        <taxon>Fungi</taxon>
        <taxon>Dikarya</taxon>
        <taxon>Basidiomycota</taxon>
        <taxon>Agaricomycotina</taxon>
        <taxon>Agaricomycetes</taxon>
        <taxon>Agaricomycetidae</taxon>
        <taxon>Agaricales</taxon>
        <taxon>Schizophyllaceae</taxon>
        <taxon>Schizophyllum</taxon>
    </lineage>
</organism>
<evidence type="ECO:0000313" key="3">
    <source>
        <dbReference type="Proteomes" id="UP000007431"/>
    </source>
</evidence>
<dbReference type="VEuPathDB" id="FungiDB:SCHCODRAFT_0111062"/>
<dbReference type="HOGENOM" id="CLU_2723623_0_0_1"/>
<keyword evidence="3" id="KW-1185">Reference proteome</keyword>
<gene>
    <name evidence="2" type="ORF">SCHCODRAFT_111062</name>
</gene>
<feature type="region of interest" description="Disordered" evidence="1">
    <location>
        <begin position="34"/>
        <end position="72"/>
    </location>
</feature>
<dbReference type="AlphaFoldDB" id="D8QAZ3"/>
<dbReference type="EMBL" id="GL377309">
    <property type="protein sequence ID" value="EFI94660.1"/>
    <property type="molecule type" value="Genomic_DNA"/>
</dbReference>
<dbReference type="InParanoid" id="D8QAZ3"/>
<feature type="non-terminal residue" evidence="2">
    <location>
        <position position="72"/>
    </location>
</feature>